<evidence type="ECO:0000313" key="20">
    <source>
        <dbReference type="Proteomes" id="UP000611629"/>
    </source>
</evidence>
<feature type="binding site" evidence="14">
    <location>
        <begin position="180"/>
        <end position="187"/>
    </location>
    <ligand>
        <name>NAD(+)</name>
        <dbReference type="ChEBI" id="CHEBI:57540"/>
    </ligand>
</feature>
<evidence type="ECO:0000256" key="14">
    <source>
        <dbReference type="PIRSR" id="PIRSR000350-3"/>
    </source>
</evidence>
<comment type="subcellular location">
    <subcellularLocation>
        <location evidence="1">Cytoplasm</location>
    </subcellularLocation>
</comment>
<dbReference type="RefSeq" id="WP_179236440.1">
    <property type="nucleotide sequence ID" value="NZ_JACBNQ010000001.1"/>
</dbReference>
<proteinExistence type="inferred from homology"/>
<evidence type="ECO:0000256" key="7">
    <source>
        <dbReference type="ARBA" id="ARBA00022827"/>
    </source>
</evidence>
<dbReference type="GO" id="GO:0006103">
    <property type="term" value="P:2-oxoglutarate metabolic process"/>
    <property type="evidence" value="ECO:0007669"/>
    <property type="project" value="TreeGrafter"/>
</dbReference>
<keyword evidence="20" id="KW-1185">Reference proteome</keyword>
<reference evidence="19" key="1">
    <citation type="submission" date="2020-07" db="EMBL/GenBank/DDBJ databases">
        <title>Genomic analysis of a strain of Sedimentibacter Hydroxybenzoicus DSM7310.</title>
        <authorList>
            <person name="Ma S."/>
        </authorList>
    </citation>
    <scope>NUCLEOTIDE SEQUENCE</scope>
    <source>
        <strain evidence="19">DSM 7310</strain>
    </source>
</reference>
<feature type="binding site" evidence="14">
    <location>
        <position position="270"/>
    </location>
    <ligand>
        <name>NAD(+)</name>
        <dbReference type="ChEBI" id="CHEBI:57540"/>
    </ligand>
</feature>
<evidence type="ECO:0000313" key="19">
    <source>
        <dbReference type="EMBL" id="NYB72760.1"/>
    </source>
</evidence>
<evidence type="ECO:0000256" key="11">
    <source>
        <dbReference type="ARBA" id="ARBA00023284"/>
    </source>
</evidence>
<comment type="caution">
    <text evidence="19">The sequence shown here is derived from an EMBL/GenBank/DDBJ whole genome shotgun (WGS) entry which is preliminary data.</text>
</comment>
<evidence type="ECO:0000256" key="5">
    <source>
        <dbReference type="ARBA" id="ARBA00022490"/>
    </source>
</evidence>
<keyword evidence="10" id="KW-1015">Disulfide bond</keyword>
<feature type="binding site" evidence="14">
    <location>
        <position position="203"/>
    </location>
    <ligand>
        <name>NAD(+)</name>
        <dbReference type="ChEBI" id="CHEBI:57540"/>
    </ligand>
</feature>
<dbReference type="AlphaFoldDB" id="A0A974GV60"/>
<dbReference type="Gene3D" id="3.30.390.30">
    <property type="match status" value="1"/>
</dbReference>
<dbReference type="InterPro" id="IPR023753">
    <property type="entry name" value="FAD/NAD-binding_dom"/>
</dbReference>
<dbReference type="InterPro" id="IPR012999">
    <property type="entry name" value="Pyr_OxRdtase_I_AS"/>
</dbReference>
<keyword evidence="8 16" id="KW-0560">Oxidoreductase</keyword>
<dbReference type="Pfam" id="PF07992">
    <property type="entry name" value="Pyr_redox_2"/>
    <property type="match status" value="1"/>
</dbReference>
<dbReference type="Pfam" id="PF02852">
    <property type="entry name" value="Pyr_redox_dim"/>
    <property type="match status" value="1"/>
</dbReference>
<dbReference type="InterPro" id="IPR004099">
    <property type="entry name" value="Pyr_nucl-diS_OxRdtase_dimer"/>
</dbReference>
<dbReference type="FunFam" id="3.30.390.30:FF:000001">
    <property type="entry name" value="Dihydrolipoyl dehydrogenase"/>
    <property type="match status" value="1"/>
</dbReference>
<keyword evidence="11 16" id="KW-0676">Redox-active center</keyword>
<dbReference type="InterPro" id="IPR016156">
    <property type="entry name" value="FAD/NAD-linked_Rdtase_dimer_sf"/>
</dbReference>
<dbReference type="GO" id="GO:0004148">
    <property type="term" value="F:dihydrolipoyl dehydrogenase (NADH) activity"/>
    <property type="evidence" value="ECO:0007669"/>
    <property type="project" value="UniProtKB-EC"/>
</dbReference>
<feature type="binding site" evidence="14">
    <location>
        <position position="116"/>
    </location>
    <ligand>
        <name>FAD</name>
        <dbReference type="ChEBI" id="CHEBI:57692"/>
    </ligand>
</feature>
<evidence type="ECO:0000256" key="16">
    <source>
        <dbReference type="RuleBase" id="RU003692"/>
    </source>
</evidence>
<feature type="disulfide bond" description="Redox-active" evidence="15">
    <location>
        <begin position="44"/>
        <end position="49"/>
    </location>
</feature>
<dbReference type="EC" id="1.8.1.4" evidence="3 16"/>
<feature type="binding site" evidence="14">
    <location>
        <begin position="143"/>
        <end position="145"/>
    </location>
    <ligand>
        <name>FAD</name>
        <dbReference type="ChEBI" id="CHEBI:57692"/>
    </ligand>
</feature>
<dbReference type="InterPro" id="IPR006258">
    <property type="entry name" value="Lipoamide_DH"/>
</dbReference>
<dbReference type="GO" id="GO:0050660">
    <property type="term" value="F:flavin adenine dinucleotide binding"/>
    <property type="evidence" value="ECO:0007669"/>
    <property type="project" value="InterPro"/>
</dbReference>
<evidence type="ECO:0000256" key="2">
    <source>
        <dbReference type="ARBA" id="ARBA00007532"/>
    </source>
</evidence>
<keyword evidence="5" id="KW-0963">Cytoplasm</keyword>
<dbReference type="SUPFAM" id="SSF51905">
    <property type="entry name" value="FAD/NAD(P)-binding domain"/>
    <property type="match status" value="1"/>
</dbReference>
<evidence type="ECO:0000256" key="10">
    <source>
        <dbReference type="ARBA" id="ARBA00023157"/>
    </source>
</evidence>
<accession>A0A974GV60</accession>
<dbReference type="PANTHER" id="PTHR22912">
    <property type="entry name" value="DISULFIDE OXIDOREDUCTASE"/>
    <property type="match status" value="1"/>
</dbReference>
<evidence type="ECO:0000256" key="1">
    <source>
        <dbReference type="ARBA" id="ARBA00004496"/>
    </source>
</evidence>
<keyword evidence="14" id="KW-0547">Nucleotide-binding</keyword>
<feature type="domain" description="Pyridine nucleotide-disulphide oxidoreductase dimerisation" evidence="17">
    <location>
        <begin position="342"/>
        <end position="450"/>
    </location>
</feature>
<gene>
    <name evidence="19" type="primary">lpdA</name>
    <name evidence="19" type="ORF">HZF24_01245</name>
</gene>
<comment type="catalytic activity">
    <reaction evidence="12 16">
        <text>N(6)-[(R)-dihydrolipoyl]-L-lysyl-[protein] + NAD(+) = N(6)-[(R)-lipoyl]-L-lysyl-[protein] + NADH + H(+)</text>
        <dbReference type="Rhea" id="RHEA:15045"/>
        <dbReference type="Rhea" id="RHEA-COMP:10474"/>
        <dbReference type="Rhea" id="RHEA-COMP:10475"/>
        <dbReference type="ChEBI" id="CHEBI:15378"/>
        <dbReference type="ChEBI" id="CHEBI:57540"/>
        <dbReference type="ChEBI" id="CHEBI:57945"/>
        <dbReference type="ChEBI" id="CHEBI:83099"/>
        <dbReference type="ChEBI" id="CHEBI:83100"/>
        <dbReference type="EC" id="1.8.1.4"/>
    </reaction>
</comment>
<keyword evidence="9 14" id="KW-0520">NAD</keyword>
<evidence type="ECO:0000256" key="9">
    <source>
        <dbReference type="ARBA" id="ARBA00023027"/>
    </source>
</evidence>
<keyword evidence="7 14" id="KW-0274">FAD</keyword>
<dbReference type="GO" id="GO:0005737">
    <property type="term" value="C:cytoplasm"/>
    <property type="evidence" value="ECO:0007669"/>
    <property type="project" value="UniProtKB-SubCell"/>
</dbReference>
<dbReference type="NCBIfam" id="TIGR01350">
    <property type="entry name" value="lipoamide_DH"/>
    <property type="match status" value="1"/>
</dbReference>
<feature type="domain" description="FAD/NAD(P)-binding" evidence="18">
    <location>
        <begin position="7"/>
        <end position="323"/>
    </location>
</feature>
<protein>
    <recommendedName>
        <fullName evidence="4 16">Dihydrolipoyl dehydrogenase</fullName>
        <ecNumber evidence="3 16">1.8.1.4</ecNumber>
    </recommendedName>
</protein>
<dbReference type="InterPro" id="IPR036188">
    <property type="entry name" value="FAD/NAD-bd_sf"/>
</dbReference>
<organism evidence="19 20">
    <name type="scientific">Sedimentibacter hydroxybenzoicus DSM 7310</name>
    <dbReference type="NCBI Taxonomy" id="1123245"/>
    <lineage>
        <taxon>Bacteria</taxon>
        <taxon>Bacillati</taxon>
        <taxon>Bacillota</taxon>
        <taxon>Tissierellia</taxon>
        <taxon>Sedimentibacter</taxon>
    </lineage>
</organism>
<evidence type="ECO:0000259" key="18">
    <source>
        <dbReference type="Pfam" id="PF07992"/>
    </source>
</evidence>
<name>A0A974GV60_SEDHY</name>
<dbReference type="Gene3D" id="3.50.50.60">
    <property type="entry name" value="FAD/NAD(P)-binding domain"/>
    <property type="match status" value="2"/>
</dbReference>
<dbReference type="EMBL" id="JACBNQ010000001">
    <property type="protein sequence ID" value="NYB72760.1"/>
    <property type="molecule type" value="Genomic_DNA"/>
</dbReference>
<evidence type="ECO:0000256" key="13">
    <source>
        <dbReference type="PIRSR" id="PIRSR000350-2"/>
    </source>
</evidence>
<evidence type="ECO:0000256" key="12">
    <source>
        <dbReference type="ARBA" id="ARBA00049187"/>
    </source>
</evidence>
<evidence type="ECO:0000256" key="15">
    <source>
        <dbReference type="PIRSR" id="PIRSR000350-4"/>
    </source>
</evidence>
<evidence type="ECO:0000256" key="3">
    <source>
        <dbReference type="ARBA" id="ARBA00012608"/>
    </source>
</evidence>
<dbReference type="InterPro" id="IPR001100">
    <property type="entry name" value="Pyr_nuc-diS_OxRdtase"/>
</dbReference>
<evidence type="ECO:0000256" key="6">
    <source>
        <dbReference type="ARBA" id="ARBA00022630"/>
    </source>
</evidence>
<evidence type="ECO:0000256" key="8">
    <source>
        <dbReference type="ARBA" id="ARBA00023002"/>
    </source>
</evidence>
<feature type="active site" description="Proton acceptor" evidence="13">
    <location>
        <position position="440"/>
    </location>
</feature>
<dbReference type="PANTHER" id="PTHR22912:SF217">
    <property type="entry name" value="DIHYDROLIPOYL DEHYDROGENASE"/>
    <property type="match status" value="1"/>
</dbReference>
<dbReference type="PRINTS" id="PR00411">
    <property type="entry name" value="PNDRDTASEI"/>
</dbReference>
<dbReference type="PRINTS" id="PR00368">
    <property type="entry name" value="FADPNR"/>
</dbReference>
<feature type="binding site" evidence="14">
    <location>
        <begin position="314"/>
        <end position="317"/>
    </location>
    <ligand>
        <name>FAD</name>
        <dbReference type="ChEBI" id="CHEBI:57692"/>
    </ligand>
</feature>
<dbReference type="PIRSF" id="PIRSF000350">
    <property type="entry name" value="Mercury_reductase_MerA"/>
    <property type="match status" value="1"/>
</dbReference>
<sequence length="462" mass="49374">MPTNFKYDIIIIGGGPGGYPAAIYAAKNNARVAIIEKEELGGTCLNKGCIPTKTFIKSAGLYNDIKSSQQFGITTEGVSFKWDKILNNKNKVVRGLTNGVQTLLKSNGIDIYKGKGKLIDNNTVKIEGNNNEIITGANIVIATGSKPATIPVKGSDLGGVITSDEALDLENLPESLAIIGGGVIGVELGYVFRTFGVDVTIIEMLPEILPRQDADAIKVVKDSLQKIGIKILTETKLLGIEKAGEMLKVNFDTKNGQDSIIAENVLISAGRKSEIDVINGLSIVTDKQGIVVDEYMRTNISNIYAIGDVTGKVMLAHVATHQALVAVKNILGKEIKMNYNVIPSCIYTNPELASVGLTEEEAKINYKSVKVGLFPFAASGKAKTIGETDGFVKIICDEKYNEILGVHIVGDHATELIAEACLAIKMECTAEELADTIHAHPTLSEAVMEASEAVTGFAIHNL</sequence>
<comment type="similarity">
    <text evidence="2 16">Belongs to the class-I pyridine nucleotide-disulfide oxidoreductase family.</text>
</comment>
<comment type="cofactor">
    <cofactor evidence="14 16">
        <name>FAD</name>
        <dbReference type="ChEBI" id="CHEBI:57692"/>
    </cofactor>
    <text evidence="14 16">Binds 1 FAD per subunit.</text>
</comment>
<evidence type="ECO:0000259" key="17">
    <source>
        <dbReference type="Pfam" id="PF02852"/>
    </source>
</evidence>
<keyword evidence="6 16" id="KW-0285">Flavoprotein</keyword>
<dbReference type="InterPro" id="IPR050151">
    <property type="entry name" value="Class-I_Pyr_Nuc-Dis_Oxidored"/>
</dbReference>
<dbReference type="PROSITE" id="PS00076">
    <property type="entry name" value="PYRIDINE_REDOX_1"/>
    <property type="match status" value="1"/>
</dbReference>
<dbReference type="SUPFAM" id="SSF55424">
    <property type="entry name" value="FAD/NAD-linked reductases, dimerisation (C-terminal) domain"/>
    <property type="match status" value="1"/>
</dbReference>
<feature type="binding site" evidence="14">
    <location>
        <position position="308"/>
    </location>
    <ligand>
        <name>FAD</name>
        <dbReference type="ChEBI" id="CHEBI:57692"/>
    </ligand>
</feature>
<dbReference type="Proteomes" id="UP000611629">
    <property type="component" value="Unassembled WGS sequence"/>
</dbReference>
<comment type="miscellaneous">
    <text evidence="16">The active site is a redox-active disulfide bond.</text>
</comment>
<evidence type="ECO:0000256" key="4">
    <source>
        <dbReference type="ARBA" id="ARBA00016961"/>
    </source>
</evidence>
<feature type="binding site" evidence="14">
    <location>
        <position position="53"/>
    </location>
    <ligand>
        <name>FAD</name>
        <dbReference type="ChEBI" id="CHEBI:57692"/>
    </ligand>
</feature>